<keyword evidence="1" id="KW-0677">Repeat</keyword>
<dbReference type="PANTHER" id="PTHR47016">
    <property type="entry name" value="ATP-DEPENDENT CLP PROTEASE ATP-BINDING SUBUNIT CLPT1, CHLOROPLASTIC"/>
    <property type="match status" value="1"/>
</dbReference>
<dbReference type="InterPro" id="IPR004176">
    <property type="entry name" value="Clp_R_N"/>
</dbReference>
<dbReference type="Proteomes" id="UP001054252">
    <property type="component" value="Unassembled WGS sequence"/>
</dbReference>
<keyword evidence="4" id="KW-1185">Reference proteome</keyword>
<evidence type="ECO:0000256" key="1">
    <source>
        <dbReference type="PROSITE-ProRule" id="PRU01251"/>
    </source>
</evidence>
<evidence type="ECO:0000259" key="2">
    <source>
        <dbReference type="PROSITE" id="PS51903"/>
    </source>
</evidence>
<protein>
    <recommendedName>
        <fullName evidence="2">Clp R domain-containing protein</fullName>
    </recommendedName>
</protein>
<dbReference type="SUPFAM" id="SSF81923">
    <property type="entry name" value="Double Clp-N motif"/>
    <property type="match status" value="1"/>
</dbReference>
<feature type="domain" description="Clp R" evidence="2">
    <location>
        <begin position="1"/>
        <end position="130"/>
    </location>
</feature>
<comment type="caution">
    <text evidence="3">The sequence shown here is derived from an EMBL/GenBank/DDBJ whole genome shotgun (WGS) entry which is preliminary data.</text>
</comment>
<accession>A0AAV5JYI1</accession>
<gene>
    <name evidence="3" type="ORF">SLEP1_g26956</name>
</gene>
<organism evidence="3 4">
    <name type="scientific">Rubroshorea leprosula</name>
    <dbReference type="NCBI Taxonomy" id="152421"/>
    <lineage>
        <taxon>Eukaryota</taxon>
        <taxon>Viridiplantae</taxon>
        <taxon>Streptophyta</taxon>
        <taxon>Embryophyta</taxon>
        <taxon>Tracheophyta</taxon>
        <taxon>Spermatophyta</taxon>
        <taxon>Magnoliopsida</taxon>
        <taxon>eudicotyledons</taxon>
        <taxon>Gunneridae</taxon>
        <taxon>Pentapetalae</taxon>
        <taxon>rosids</taxon>
        <taxon>malvids</taxon>
        <taxon>Malvales</taxon>
        <taxon>Dipterocarpaceae</taxon>
        <taxon>Rubroshorea</taxon>
    </lineage>
</organism>
<sequence length="130" mass="14767">MGELEARKIKYPDTGTEAILMGILVEGTSAAAKFLRDNGIALFMVQDEILNLLQKADMTFTSPEHPPLTEQAQKALDWAVEEKLKSARNSRITRYFQNAHYNKAENLEMYFNRAILSLIHRRAPNSILSD</sequence>
<evidence type="ECO:0000313" key="3">
    <source>
        <dbReference type="EMBL" id="GKV16293.1"/>
    </source>
</evidence>
<dbReference type="PANTHER" id="PTHR47016:SF1">
    <property type="entry name" value="ATP-DEPENDENT CLP PROTEASE ATP-BINDING SUBUNIT CLPT1, CHLOROPLASTIC"/>
    <property type="match status" value="1"/>
</dbReference>
<dbReference type="InterPro" id="IPR036628">
    <property type="entry name" value="Clp_N_dom_sf"/>
</dbReference>
<name>A0AAV5JYI1_9ROSI</name>
<dbReference type="PROSITE" id="PS51903">
    <property type="entry name" value="CLP_R"/>
    <property type="match status" value="1"/>
</dbReference>
<dbReference type="AlphaFoldDB" id="A0AAV5JYI1"/>
<reference evidence="3 4" key="1">
    <citation type="journal article" date="2021" name="Commun. Biol.">
        <title>The genome of Shorea leprosula (Dipterocarpaceae) highlights the ecological relevance of drought in aseasonal tropical rainforests.</title>
        <authorList>
            <person name="Ng K.K.S."/>
            <person name="Kobayashi M.J."/>
            <person name="Fawcett J.A."/>
            <person name="Hatakeyama M."/>
            <person name="Paape T."/>
            <person name="Ng C.H."/>
            <person name="Ang C.C."/>
            <person name="Tnah L.H."/>
            <person name="Lee C.T."/>
            <person name="Nishiyama T."/>
            <person name="Sese J."/>
            <person name="O'Brien M.J."/>
            <person name="Copetti D."/>
            <person name="Mohd Noor M.I."/>
            <person name="Ong R.C."/>
            <person name="Putra M."/>
            <person name="Sireger I.Z."/>
            <person name="Indrioko S."/>
            <person name="Kosugi Y."/>
            <person name="Izuno A."/>
            <person name="Isagi Y."/>
            <person name="Lee S.L."/>
            <person name="Shimizu K.K."/>
        </authorList>
    </citation>
    <scope>NUCLEOTIDE SEQUENCE [LARGE SCALE GENOMIC DNA]</scope>
    <source>
        <strain evidence="3">214</strain>
    </source>
</reference>
<dbReference type="Pfam" id="PF02861">
    <property type="entry name" value="Clp_N"/>
    <property type="match status" value="1"/>
</dbReference>
<proteinExistence type="predicted"/>
<evidence type="ECO:0000313" key="4">
    <source>
        <dbReference type="Proteomes" id="UP001054252"/>
    </source>
</evidence>
<dbReference type="Gene3D" id="1.10.1780.10">
    <property type="entry name" value="Clp, N-terminal domain"/>
    <property type="match status" value="1"/>
</dbReference>
<dbReference type="EMBL" id="BPVZ01000045">
    <property type="protein sequence ID" value="GKV16293.1"/>
    <property type="molecule type" value="Genomic_DNA"/>
</dbReference>
<dbReference type="InterPro" id="IPR044217">
    <property type="entry name" value="CLPT1/2"/>
</dbReference>